<name>A0A918SM75_9FLAO</name>
<sequence length="273" mass="31464">MKKLNFYSLLIFLIFTFSSYAENKVKIYYEKNNNGYSVYADNKEYCPTTVKIHFEAKNLNISGGNDQYYIIDPLKEKQLLTTLSVIDVKKAYGFKYTYKSNLGNHNLEKYDSDYIYDLPFSISNSFKVYQGYNGDFSHQDQNALDFTMPVGTEIKAVRDGVVVKVVDENSKNCGEESCKKYNNFIIVYHSDGTFAEYTHIRKDGSIVNVGETIKKGNTIAYSGNVGWSTGPHLHLVIYLQKLENRETLETKFKIGNGEKTEYLAEKKTYERNY</sequence>
<dbReference type="RefSeq" id="WP_189606412.1">
    <property type="nucleotide sequence ID" value="NZ_BMXB01000033.1"/>
</dbReference>
<dbReference type="SUPFAM" id="SSF51261">
    <property type="entry name" value="Duplicated hybrid motif"/>
    <property type="match status" value="1"/>
</dbReference>
<evidence type="ECO:0000256" key="1">
    <source>
        <dbReference type="SAM" id="SignalP"/>
    </source>
</evidence>
<proteinExistence type="predicted"/>
<dbReference type="Gene3D" id="2.70.70.10">
    <property type="entry name" value="Glucose Permease (Domain IIA)"/>
    <property type="match status" value="1"/>
</dbReference>
<gene>
    <name evidence="3" type="ORF">GCM10007103_35460</name>
</gene>
<dbReference type="InterPro" id="IPR011055">
    <property type="entry name" value="Dup_hybrid_motif"/>
</dbReference>
<feature type="domain" description="M23ase beta-sheet core" evidence="2">
    <location>
        <begin position="141"/>
        <end position="240"/>
    </location>
</feature>
<dbReference type="EMBL" id="BMXB01000033">
    <property type="protein sequence ID" value="GHA51975.1"/>
    <property type="molecule type" value="Genomic_DNA"/>
</dbReference>
<evidence type="ECO:0000313" key="3">
    <source>
        <dbReference type="EMBL" id="GHA51975.1"/>
    </source>
</evidence>
<keyword evidence="4" id="KW-1185">Reference proteome</keyword>
<protein>
    <submittedName>
        <fullName evidence="3">Peptidase M23</fullName>
    </submittedName>
</protein>
<dbReference type="GO" id="GO:0004222">
    <property type="term" value="F:metalloendopeptidase activity"/>
    <property type="evidence" value="ECO:0007669"/>
    <property type="project" value="TreeGrafter"/>
</dbReference>
<accession>A0A918SM75</accession>
<feature type="signal peptide" evidence="1">
    <location>
        <begin position="1"/>
        <end position="21"/>
    </location>
</feature>
<dbReference type="Pfam" id="PF01551">
    <property type="entry name" value="Peptidase_M23"/>
    <property type="match status" value="1"/>
</dbReference>
<dbReference type="PANTHER" id="PTHR21666">
    <property type="entry name" value="PEPTIDASE-RELATED"/>
    <property type="match status" value="1"/>
</dbReference>
<dbReference type="InterPro" id="IPR050570">
    <property type="entry name" value="Cell_wall_metabolism_enzyme"/>
</dbReference>
<dbReference type="Proteomes" id="UP000610456">
    <property type="component" value="Unassembled WGS sequence"/>
</dbReference>
<reference evidence="3" key="2">
    <citation type="submission" date="2020-09" db="EMBL/GenBank/DDBJ databases">
        <authorList>
            <person name="Sun Q."/>
            <person name="Kim S."/>
        </authorList>
    </citation>
    <scope>NUCLEOTIDE SEQUENCE</scope>
    <source>
        <strain evidence="3">KCTC 12719</strain>
    </source>
</reference>
<keyword evidence="1" id="KW-0732">Signal</keyword>
<organism evidence="3 4">
    <name type="scientific">Salinimicrobium marinum</name>
    <dbReference type="NCBI Taxonomy" id="680283"/>
    <lineage>
        <taxon>Bacteria</taxon>
        <taxon>Pseudomonadati</taxon>
        <taxon>Bacteroidota</taxon>
        <taxon>Flavobacteriia</taxon>
        <taxon>Flavobacteriales</taxon>
        <taxon>Flavobacteriaceae</taxon>
        <taxon>Salinimicrobium</taxon>
    </lineage>
</organism>
<evidence type="ECO:0000259" key="2">
    <source>
        <dbReference type="Pfam" id="PF01551"/>
    </source>
</evidence>
<feature type="chain" id="PRO_5037816363" evidence="1">
    <location>
        <begin position="22"/>
        <end position="273"/>
    </location>
</feature>
<comment type="caution">
    <text evidence="3">The sequence shown here is derived from an EMBL/GenBank/DDBJ whole genome shotgun (WGS) entry which is preliminary data.</text>
</comment>
<reference evidence="3" key="1">
    <citation type="journal article" date="2014" name="Int. J. Syst. Evol. Microbiol.">
        <title>Complete genome sequence of Corynebacterium casei LMG S-19264T (=DSM 44701T), isolated from a smear-ripened cheese.</title>
        <authorList>
            <consortium name="US DOE Joint Genome Institute (JGI-PGF)"/>
            <person name="Walter F."/>
            <person name="Albersmeier A."/>
            <person name="Kalinowski J."/>
            <person name="Ruckert C."/>
        </authorList>
    </citation>
    <scope>NUCLEOTIDE SEQUENCE</scope>
    <source>
        <strain evidence="3">KCTC 12719</strain>
    </source>
</reference>
<dbReference type="AlphaFoldDB" id="A0A918SM75"/>
<dbReference type="PANTHER" id="PTHR21666:SF270">
    <property type="entry name" value="MUREIN HYDROLASE ACTIVATOR ENVC"/>
    <property type="match status" value="1"/>
</dbReference>
<dbReference type="CDD" id="cd12797">
    <property type="entry name" value="M23_peptidase"/>
    <property type="match status" value="1"/>
</dbReference>
<dbReference type="InterPro" id="IPR016047">
    <property type="entry name" value="M23ase_b-sheet_dom"/>
</dbReference>
<evidence type="ECO:0000313" key="4">
    <source>
        <dbReference type="Proteomes" id="UP000610456"/>
    </source>
</evidence>